<dbReference type="InterPro" id="IPR029054">
    <property type="entry name" value="dUTPase-like"/>
</dbReference>
<keyword evidence="3 7" id="KW-0378">Hydrolase</keyword>
<dbReference type="EMBL" id="JXUW01000026">
    <property type="protein sequence ID" value="KJE75899.1"/>
    <property type="molecule type" value="Genomic_DNA"/>
</dbReference>
<dbReference type="RefSeq" id="WP_035392141.1">
    <property type="nucleotide sequence ID" value="NZ_JQKF01000074.1"/>
</dbReference>
<name>A0A0D8FSH3_9ACTN</name>
<proteinExistence type="inferred from homology"/>
<gene>
    <name evidence="7" type="primary">dut</name>
    <name evidence="7" type="ORF">FEAC_23810</name>
</gene>
<evidence type="ECO:0000256" key="4">
    <source>
        <dbReference type="ARBA" id="ARBA00023080"/>
    </source>
</evidence>
<evidence type="ECO:0000256" key="3">
    <source>
        <dbReference type="ARBA" id="ARBA00022801"/>
    </source>
</evidence>
<dbReference type="STRING" id="1121877.FEAC_23810"/>
<evidence type="ECO:0000256" key="1">
    <source>
        <dbReference type="ARBA" id="ARBA00006581"/>
    </source>
</evidence>
<evidence type="ECO:0000256" key="5">
    <source>
        <dbReference type="ARBA" id="ARBA00047686"/>
    </source>
</evidence>
<dbReference type="CDD" id="cd07557">
    <property type="entry name" value="trimeric_dUTPase"/>
    <property type="match status" value="1"/>
</dbReference>
<dbReference type="InterPro" id="IPR008181">
    <property type="entry name" value="dUTPase"/>
</dbReference>
<accession>A0A0D8FSH3</accession>
<evidence type="ECO:0000313" key="7">
    <source>
        <dbReference type="EMBL" id="KJE75899.1"/>
    </source>
</evidence>
<evidence type="ECO:0000259" key="6">
    <source>
        <dbReference type="Pfam" id="PF00692"/>
    </source>
</evidence>
<evidence type="ECO:0000313" key="8">
    <source>
        <dbReference type="Proteomes" id="UP000032336"/>
    </source>
</evidence>
<reference evidence="7 8" key="1">
    <citation type="submission" date="2015-01" db="EMBL/GenBank/DDBJ databases">
        <title>Draft genome of the acidophilic iron oxidizer Ferrimicrobium acidiphilum strain T23.</title>
        <authorList>
            <person name="Poehlein A."/>
            <person name="Eisen S."/>
            <person name="Schloemann M."/>
            <person name="Johnson B.D."/>
            <person name="Daniel R."/>
            <person name="Muehling M."/>
        </authorList>
    </citation>
    <scope>NUCLEOTIDE SEQUENCE [LARGE SCALE GENOMIC DNA]</scope>
    <source>
        <strain evidence="7 8">T23</strain>
    </source>
</reference>
<protein>
    <recommendedName>
        <fullName evidence="2">dUTP diphosphatase</fullName>
        <ecNumber evidence="2">3.6.1.23</ecNumber>
    </recommendedName>
</protein>
<dbReference type="SUPFAM" id="SSF51283">
    <property type="entry name" value="dUTPase-like"/>
    <property type="match status" value="1"/>
</dbReference>
<comment type="caution">
    <text evidence="7">The sequence shown here is derived from an EMBL/GenBank/DDBJ whole genome shotgun (WGS) entry which is preliminary data.</text>
</comment>
<comment type="similarity">
    <text evidence="1">Belongs to the dUTPase family.</text>
</comment>
<dbReference type="PANTHER" id="PTHR11241">
    <property type="entry name" value="DEOXYURIDINE 5'-TRIPHOSPHATE NUCLEOTIDOHYDROLASE"/>
    <property type="match status" value="1"/>
</dbReference>
<dbReference type="PATRIC" id="fig|1121877.4.peg.2649"/>
<dbReference type="eggNOG" id="COG0756">
    <property type="taxonomic scope" value="Bacteria"/>
</dbReference>
<dbReference type="PANTHER" id="PTHR11241:SF0">
    <property type="entry name" value="DEOXYURIDINE 5'-TRIPHOSPHATE NUCLEOTIDOHYDROLASE"/>
    <property type="match status" value="1"/>
</dbReference>
<dbReference type="GO" id="GO:0046081">
    <property type="term" value="P:dUTP catabolic process"/>
    <property type="evidence" value="ECO:0007669"/>
    <property type="project" value="InterPro"/>
</dbReference>
<dbReference type="Proteomes" id="UP000032336">
    <property type="component" value="Unassembled WGS sequence"/>
</dbReference>
<comment type="catalytic activity">
    <reaction evidence="5">
        <text>dUTP + H2O = dUMP + diphosphate + H(+)</text>
        <dbReference type="Rhea" id="RHEA:10248"/>
        <dbReference type="ChEBI" id="CHEBI:15377"/>
        <dbReference type="ChEBI" id="CHEBI:15378"/>
        <dbReference type="ChEBI" id="CHEBI:33019"/>
        <dbReference type="ChEBI" id="CHEBI:61555"/>
        <dbReference type="ChEBI" id="CHEBI:246422"/>
        <dbReference type="EC" id="3.6.1.23"/>
    </reaction>
</comment>
<dbReference type="Pfam" id="PF00692">
    <property type="entry name" value="dUTPase"/>
    <property type="match status" value="1"/>
</dbReference>
<keyword evidence="8" id="KW-1185">Reference proteome</keyword>
<dbReference type="Gene3D" id="2.70.40.10">
    <property type="match status" value="1"/>
</dbReference>
<keyword evidence="4" id="KW-0546">Nucleotide metabolism</keyword>
<dbReference type="GO" id="GO:0006226">
    <property type="term" value="P:dUMP biosynthetic process"/>
    <property type="evidence" value="ECO:0007669"/>
    <property type="project" value="InterPro"/>
</dbReference>
<dbReference type="NCBIfam" id="NF001862">
    <property type="entry name" value="PRK00601.1"/>
    <property type="match status" value="1"/>
</dbReference>
<dbReference type="GeneID" id="78373426"/>
<feature type="domain" description="dUTPase-like" evidence="6">
    <location>
        <begin position="13"/>
        <end position="142"/>
    </location>
</feature>
<dbReference type="OrthoDB" id="9809956at2"/>
<dbReference type="GO" id="GO:0000287">
    <property type="term" value="F:magnesium ion binding"/>
    <property type="evidence" value="ECO:0007669"/>
    <property type="project" value="InterPro"/>
</dbReference>
<dbReference type="GO" id="GO:0004170">
    <property type="term" value="F:dUTP diphosphatase activity"/>
    <property type="evidence" value="ECO:0007669"/>
    <property type="project" value="UniProtKB-EC"/>
</dbReference>
<dbReference type="InterPro" id="IPR036157">
    <property type="entry name" value="dUTPase-like_sf"/>
</dbReference>
<evidence type="ECO:0000256" key="2">
    <source>
        <dbReference type="ARBA" id="ARBA00012379"/>
    </source>
</evidence>
<dbReference type="InterPro" id="IPR033704">
    <property type="entry name" value="dUTPase_trimeric"/>
</dbReference>
<dbReference type="EC" id="3.6.1.23" evidence="2"/>
<sequence length="144" mass="15062">MTNVAVKLLHPKAQVPVRQLPDDAGADLTLVEPLTLLPGSRGLARTGVALELPSGTMGLVMPRSGLALNHGITVLNAPGLIDAGYRGEVRVLLVNLGGETVDLDPGVRIAQLVVASYLGVDYLVRDELTETLRGTGGFGHTGHR</sequence>
<dbReference type="NCBIfam" id="TIGR00576">
    <property type="entry name" value="dut"/>
    <property type="match status" value="1"/>
</dbReference>
<dbReference type="AlphaFoldDB" id="A0A0D8FSH3"/>
<organism evidence="7 8">
    <name type="scientific">Ferrimicrobium acidiphilum DSM 19497</name>
    <dbReference type="NCBI Taxonomy" id="1121877"/>
    <lineage>
        <taxon>Bacteria</taxon>
        <taxon>Bacillati</taxon>
        <taxon>Actinomycetota</taxon>
        <taxon>Acidimicrobiia</taxon>
        <taxon>Acidimicrobiales</taxon>
        <taxon>Acidimicrobiaceae</taxon>
        <taxon>Ferrimicrobium</taxon>
    </lineage>
</organism>